<evidence type="ECO:0000313" key="9">
    <source>
        <dbReference type="Proteomes" id="UP000054302"/>
    </source>
</evidence>
<evidence type="ECO:0000259" key="7">
    <source>
        <dbReference type="PROSITE" id="PS50850"/>
    </source>
</evidence>
<dbReference type="InterPro" id="IPR010573">
    <property type="entry name" value="MFS_Str1/Tri12-like"/>
</dbReference>
<feature type="transmembrane region" description="Helical" evidence="6">
    <location>
        <begin position="230"/>
        <end position="251"/>
    </location>
</feature>
<feature type="transmembrane region" description="Helical" evidence="6">
    <location>
        <begin position="335"/>
        <end position="360"/>
    </location>
</feature>
<keyword evidence="2" id="KW-0813">Transport</keyword>
<dbReference type="Proteomes" id="UP000054302">
    <property type="component" value="Unassembled WGS sequence"/>
</dbReference>
<sequence>MSENKEVMAQENEHQARDYGDEELAPHIHTKTYLVLLSMFLLSFVGVLQLTASGAYSSVVASVVGGADKASWMVAGILLPMVVLAVPVSQAADYWGRKWFLIVLNAMGAIGALITSRANSMNMVIAGQVIIGPAFATTALCFAVVSEVLPHRHRMSAQATLSLGNGLGGVAGLTGGASLIQTHGPEGFRILWYIAAGLFALASVICFFCYNPPLRELQSTLTLKEKLHSLDWIGGALLGTGLTLLCIAFSWANNPYPYDTAHVLAPLCISIVLLAVFSVYEWKFKTDGMMNHHLFAQDRNLAVALIGIFLEGLAFVAANNFLAFQVSVLYVTRPILIGVNFSVSFIAYIFACIAAAMICYRFKQLKFVAAAGFMFFTIFYICMATTTLNSNRSVWGFPVFFGAGLACSLNALIAAAQFSAPPDLISTTSGLMAASRGVGATIGTAICISIFSSRLSTLLPERIANAVIPLGLPTSSLPDLIHALVAHDMESLADVPGATPETIQAAVTGMNSAYLGSFRNVWITAAALSGAGALTALCIKDIKENFNQQIDAPAESEEALYGEKVRQTV</sequence>
<evidence type="ECO:0000256" key="5">
    <source>
        <dbReference type="ARBA" id="ARBA00023136"/>
    </source>
</evidence>
<keyword evidence="5 6" id="KW-0472">Membrane</keyword>
<keyword evidence="3 6" id="KW-0812">Transmembrane</keyword>
<feature type="transmembrane region" description="Helical" evidence="6">
    <location>
        <begin position="521"/>
        <end position="539"/>
    </location>
</feature>
<feature type="transmembrane region" description="Helical" evidence="6">
    <location>
        <begin position="99"/>
        <end position="118"/>
    </location>
</feature>
<dbReference type="PANTHER" id="PTHR23501:SF195">
    <property type="entry name" value="PEP5"/>
    <property type="match status" value="1"/>
</dbReference>
<keyword evidence="9" id="KW-1185">Reference proteome</keyword>
<proteinExistence type="predicted"/>
<dbReference type="GO" id="GO:0005886">
    <property type="term" value="C:plasma membrane"/>
    <property type="evidence" value="ECO:0007669"/>
    <property type="project" value="TreeGrafter"/>
</dbReference>
<dbReference type="RefSeq" id="XP_016229592.1">
    <property type="nucleotide sequence ID" value="XM_016365943.1"/>
</dbReference>
<evidence type="ECO:0000256" key="6">
    <source>
        <dbReference type="SAM" id="Phobius"/>
    </source>
</evidence>
<feature type="transmembrane region" description="Helical" evidence="6">
    <location>
        <begin position="161"/>
        <end position="184"/>
    </location>
</feature>
<dbReference type="PROSITE" id="PS50850">
    <property type="entry name" value="MFS"/>
    <property type="match status" value="1"/>
</dbReference>
<feature type="transmembrane region" description="Helical" evidence="6">
    <location>
        <begin position="367"/>
        <end position="388"/>
    </location>
</feature>
<keyword evidence="4 6" id="KW-1133">Transmembrane helix</keyword>
<dbReference type="InterPro" id="IPR020846">
    <property type="entry name" value="MFS_dom"/>
</dbReference>
<dbReference type="OrthoDB" id="2587356at2759"/>
<dbReference type="SUPFAM" id="SSF103473">
    <property type="entry name" value="MFS general substrate transporter"/>
    <property type="match status" value="1"/>
</dbReference>
<dbReference type="GO" id="GO:0022857">
    <property type="term" value="F:transmembrane transporter activity"/>
    <property type="evidence" value="ECO:0007669"/>
    <property type="project" value="InterPro"/>
</dbReference>
<feature type="transmembrane region" description="Helical" evidence="6">
    <location>
        <begin position="72"/>
        <end position="92"/>
    </location>
</feature>
<evidence type="ECO:0000256" key="3">
    <source>
        <dbReference type="ARBA" id="ARBA00022692"/>
    </source>
</evidence>
<feature type="transmembrane region" description="Helical" evidence="6">
    <location>
        <begin position="33"/>
        <end position="52"/>
    </location>
</feature>
<reference evidence="8 9" key="1">
    <citation type="submission" date="2015-01" db="EMBL/GenBank/DDBJ databases">
        <title>The Genome Sequence of Exophiala mesophila CBS40295.</title>
        <authorList>
            <consortium name="The Broad Institute Genomics Platform"/>
            <person name="Cuomo C."/>
            <person name="de Hoog S."/>
            <person name="Gorbushina A."/>
            <person name="Stielow B."/>
            <person name="Teixiera M."/>
            <person name="Abouelleil A."/>
            <person name="Chapman S.B."/>
            <person name="Priest M."/>
            <person name="Young S.K."/>
            <person name="Wortman J."/>
            <person name="Nusbaum C."/>
            <person name="Birren B."/>
        </authorList>
    </citation>
    <scope>NUCLEOTIDE SEQUENCE [LARGE SCALE GENOMIC DNA]</scope>
    <source>
        <strain evidence="8 9">CBS 40295</strain>
    </source>
</reference>
<feature type="transmembrane region" description="Helical" evidence="6">
    <location>
        <begin position="394"/>
        <end position="418"/>
    </location>
</feature>
<dbReference type="AlphaFoldDB" id="A0A0D2AGJ9"/>
<feature type="transmembrane region" description="Helical" evidence="6">
    <location>
        <begin position="301"/>
        <end position="323"/>
    </location>
</feature>
<evidence type="ECO:0000256" key="1">
    <source>
        <dbReference type="ARBA" id="ARBA00004141"/>
    </source>
</evidence>
<dbReference type="OMA" id="FIVYEWR"/>
<accession>A0A0D2AGJ9</accession>
<dbReference type="Gene3D" id="1.20.1250.20">
    <property type="entry name" value="MFS general substrate transporter like domains"/>
    <property type="match status" value="1"/>
</dbReference>
<dbReference type="PANTHER" id="PTHR23501">
    <property type="entry name" value="MAJOR FACILITATOR SUPERFAMILY"/>
    <property type="match status" value="1"/>
</dbReference>
<evidence type="ECO:0000313" key="8">
    <source>
        <dbReference type="EMBL" id="KIV98018.1"/>
    </source>
</evidence>
<organism evidence="8 9">
    <name type="scientific">Exophiala mesophila</name>
    <name type="common">Black yeast-like fungus</name>
    <dbReference type="NCBI Taxonomy" id="212818"/>
    <lineage>
        <taxon>Eukaryota</taxon>
        <taxon>Fungi</taxon>
        <taxon>Dikarya</taxon>
        <taxon>Ascomycota</taxon>
        <taxon>Pezizomycotina</taxon>
        <taxon>Eurotiomycetes</taxon>
        <taxon>Chaetothyriomycetidae</taxon>
        <taxon>Chaetothyriales</taxon>
        <taxon>Herpotrichiellaceae</taxon>
        <taxon>Exophiala</taxon>
    </lineage>
</organism>
<comment type="subcellular location">
    <subcellularLocation>
        <location evidence="1">Membrane</location>
        <topology evidence="1">Multi-pass membrane protein</topology>
    </subcellularLocation>
</comment>
<gene>
    <name evidence="8" type="ORF">PV10_01711</name>
</gene>
<dbReference type="VEuPathDB" id="FungiDB:PV10_01711"/>
<dbReference type="EMBL" id="KN847520">
    <property type="protein sequence ID" value="KIV98018.1"/>
    <property type="molecule type" value="Genomic_DNA"/>
</dbReference>
<feature type="transmembrane region" description="Helical" evidence="6">
    <location>
        <begin position="430"/>
        <end position="451"/>
    </location>
</feature>
<dbReference type="InterPro" id="IPR036259">
    <property type="entry name" value="MFS_trans_sf"/>
</dbReference>
<feature type="transmembrane region" description="Helical" evidence="6">
    <location>
        <begin position="263"/>
        <end position="280"/>
    </location>
</feature>
<feature type="transmembrane region" description="Helical" evidence="6">
    <location>
        <begin position="190"/>
        <end position="210"/>
    </location>
</feature>
<feature type="domain" description="Major facilitator superfamily (MFS) profile" evidence="7">
    <location>
        <begin position="35"/>
        <end position="544"/>
    </location>
</feature>
<dbReference type="HOGENOM" id="CLU_000960_25_1_1"/>
<evidence type="ECO:0000256" key="2">
    <source>
        <dbReference type="ARBA" id="ARBA00022448"/>
    </source>
</evidence>
<dbReference type="GeneID" id="27319556"/>
<feature type="transmembrane region" description="Helical" evidence="6">
    <location>
        <begin position="124"/>
        <end position="149"/>
    </location>
</feature>
<evidence type="ECO:0000256" key="4">
    <source>
        <dbReference type="ARBA" id="ARBA00022989"/>
    </source>
</evidence>
<name>A0A0D2AGJ9_EXOME</name>
<dbReference type="Pfam" id="PF06609">
    <property type="entry name" value="TRI12"/>
    <property type="match status" value="1"/>
</dbReference>
<protein>
    <recommendedName>
        <fullName evidence="7">Major facilitator superfamily (MFS) profile domain-containing protein</fullName>
    </recommendedName>
</protein>